<proteinExistence type="predicted"/>
<dbReference type="Pfam" id="PF08747">
    <property type="entry name" value="BrxB"/>
    <property type="match status" value="1"/>
</dbReference>
<dbReference type="Proteomes" id="UP000601736">
    <property type="component" value="Unassembled WGS sequence"/>
</dbReference>
<sequence>MIADIATMSIQDRFRHLFAVISGQRFLKMRGLGNEVPFFICPFKPEESVEMERLQRQLVNRLEQAGVRIIGINLYDLSIEILKERNILEQILEMEESVSKEQLKELLQGVLDPEAHLVPTIAAKLARTNFEVLFLSGVGEVFPYIRSHNVLNNLQSTAKEKPTVMFFPGAYSHSLESGASLDLFGRLRDDKYYRAFNIFHCEP</sequence>
<gene>
    <name evidence="1" type="ORF">NMYAN_90127</name>
</gene>
<evidence type="ECO:0000313" key="1">
    <source>
        <dbReference type="EMBL" id="CAE6519274.1"/>
    </source>
</evidence>
<comment type="caution">
    <text evidence="1">The sequence shown here is derived from an EMBL/GenBank/DDBJ whole genome shotgun (WGS) entry which is preliminary data.</text>
</comment>
<name>A0A8H8Z249_9PROT</name>
<protein>
    <recommendedName>
        <fullName evidence="3">DUF1788 domain-containing protein</fullName>
    </recommendedName>
</protein>
<accession>A0A8H8Z249</accession>
<dbReference type="InterPro" id="IPR014858">
    <property type="entry name" value="BrxB"/>
</dbReference>
<dbReference type="AlphaFoldDB" id="A0A8H8Z249"/>
<organism evidence="1 2">
    <name type="scientific">Nitrosomonas nitrosa</name>
    <dbReference type="NCBI Taxonomy" id="52442"/>
    <lineage>
        <taxon>Bacteria</taxon>
        <taxon>Pseudomonadati</taxon>
        <taxon>Pseudomonadota</taxon>
        <taxon>Betaproteobacteria</taxon>
        <taxon>Nitrosomonadales</taxon>
        <taxon>Nitrosomonadaceae</taxon>
        <taxon>Nitrosomonas</taxon>
    </lineage>
</organism>
<evidence type="ECO:0000313" key="2">
    <source>
        <dbReference type="Proteomes" id="UP000601736"/>
    </source>
</evidence>
<dbReference type="EMBL" id="CAJNAP010000055">
    <property type="protein sequence ID" value="CAE6519274.1"/>
    <property type="molecule type" value="Genomic_DNA"/>
</dbReference>
<evidence type="ECO:0008006" key="3">
    <source>
        <dbReference type="Google" id="ProtNLM"/>
    </source>
</evidence>
<reference evidence="1" key="1">
    <citation type="submission" date="2021-02" db="EMBL/GenBank/DDBJ databases">
        <authorList>
            <person name="Han P."/>
        </authorList>
    </citation>
    <scope>NUCLEOTIDE SEQUENCE</scope>
    <source>
        <strain evidence="1">Nitrosomonas nitrosa 18-3D</strain>
    </source>
</reference>